<feature type="compositionally biased region" description="Basic and acidic residues" evidence="1">
    <location>
        <begin position="1"/>
        <end position="13"/>
    </location>
</feature>
<feature type="region of interest" description="Disordered" evidence="1">
    <location>
        <begin position="1"/>
        <end position="132"/>
    </location>
</feature>
<evidence type="ECO:0000256" key="1">
    <source>
        <dbReference type="SAM" id="MobiDB-lite"/>
    </source>
</evidence>
<dbReference type="Proteomes" id="UP000244677">
    <property type="component" value="Chromosome"/>
</dbReference>
<organism evidence="2 3">
    <name type="scientific">Flavobacterium kingsejongi</name>
    <dbReference type="NCBI Taxonomy" id="1678728"/>
    <lineage>
        <taxon>Bacteria</taxon>
        <taxon>Pseudomonadati</taxon>
        <taxon>Bacteroidota</taxon>
        <taxon>Flavobacteriia</taxon>
        <taxon>Flavobacteriales</taxon>
        <taxon>Flavobacteriaceae</taxon>
        <taxon>Flavobacterium</taxon>
    </lineage>
</organism>
<dbReference type="KEGG" id="fki:FK004_18865"/>
<dbReference type="EMBL" id="CP020919">
    <property type="protein sequence ID" value="AWG27133.1"/>
    <property type="molecule type" value="Genomic_DNA"/>
</dbReference>
<gene>
    <name evidence="2" type="ORF">FK004_18865</name>
</gene>
<protein>
    <submittedName>
        <fullName evidence="2">Uncharacterized protein</fullName>
    </submittedName>
</protein>
<dbReference type="RefSeq" id="WP_108738621.1">
    <property type="nucleotide sequence ID" value="NZ_CP020919.1"/>
</dbReference>
<feature type="compositionally biased region" description="Polar residues" evidence="1">
    <location>
        <begin position="15"/>
        <end position="25"/>
    </location>
</feature>
<feature type="compositionally biased region" description="Basic and acidic residues" evidence="1">
    <location>
        <begin position="119"/>
        <end position="132"/>
    </location>
</feature>
<keyword evidence="3" id="KW-1185">Reference proteome</keyword>
<proteinExistence type="predicted"/>
<reference evidence="2 3" key="1">
    <citation type="submission" date="2017-04" db="EMBL/GenBank/DDBJ databases">
        <title>Complete genome sequence of Flavobacterium kingsejong AJ004.</title>
        <authorList>
            <person name="Lee P.C."/>
        </authorList>
    </citation>
    <scope>NUCLEOTIDE SEQUENCE [LARGE SCALE GENOMIC DNA]</scope>
    <source>
        <strain evidence="2 3">AJ004</strain>
    </source>
</reference>
<feature type="compositionally biased region" description="Basic and acidic residues" evidence="1">
    <location>
        <begin position="99"/>
        <end position="112"/>
    </location>
</feature>
<evidence type="ECO:0000313" key="2">
    <source>
        <dbReference type="EMBL" id="AWG27133.1"/>
    </source>
</evidence>
<evidence type="ECO:0000313" key="3">
    <source>
        <dbReference type="Proteomes" id="UP000244677"/>
    </source>
</evidence>
<name>A0A2S1LTP8_9FLAO</name>
<feature type="compositionally biased region" description="Basic and acidic residues" evidence="1">
    <location>
        <begin position="31"/>
        <end position="56"/>
    </location>
</feature>
<dbReference type="AlphaFoldDB" id="A0A2S1LTP8"/>
<accession>A0A2S1LTP8</accession>
<dbReference type="OrthoDB" id="1374894at2"/>
<sequence>MATEKDDKKDLGSKKINNQQQTNEGFSGKNLPKDYDPSKKLNTETEKDEEGHENTVKRARSVDTNTAPDVDESNHTMENGKTVKKNRGTSSESEDMETAENRDKNSDTEKNRYTNSNPESHRDRGNFDVNEK</sequence>